<accession>A0ABT9NKC0</accession>
<keyword evidence="1" id="KW-0812">Transmembrane</keyword>
<gene>
    <name evidence="3" type="ORF">J2S59_000673</name>
</gene>
<protein>
    <submittedName>
        <fullName evidence="3">Membrane protein YdbS with pleckstrin-like domain</fullName>
    </submittedName>
</protein>
<evidence type="ECO:0000313" key="3">
    <source>
        <dbReference type="EMBL" id="MDP9820864.1"/>
    </source>
</evidence>
<dbReference type="RefSeq" id="WP_068124387.1">
    <property type="nucleotide sequence ID" value="NZ_CCXJ01000710.1"/>
</dbReference>
<feature type="transmembrane region" description="Helical" evidence="1">
    <location>
        <begin position="25"/>
        <end position="44"/>
    </location>
</feature>
<dbReference type="InterPro" id="IPR005182">
    <property type="entry name" value="YdbS-like_PH"/>
</dbReference>
<proteinExistence type="predicted"/>
<keyword evidence="1" id="KW-1133">Transmembrane helix</keyword>
<feature type="domain" description="YdbS-like PH" evidence="2">
    <location>
        <begin position="76"/>
        <end position="153"/>
    </location>
</feature>
<evidence type="ECO:0000313" key="4">
    <source>
        <dbReference type="Proteomes" id="UP001240447"/>
    </source>
</evidence>
<sequence length="164" mass="17844">MSELFAPPGTSWTPVSPRLTSARRVGMVLFHIPLLVVLAVLAALEVLLPRWVFVVAAVLVLAVVVVRWFVIAVQTRRWGYAEREEDLYIRSGALFRQLVAVPYGRMQYVDVSSGPIDRHFGVATVSLHTAAPGTSAVIPGVPADEAARLRDRLTELGESQGSGL</sequence>
<organism evidence="3 4">
    <name type="scientific">Nocardioides massiliensis</name>
    <dbReference type="NCBI Taxonomy" id="1325935"/>
    <lineage>
        <taxon>Bacteria</taxon>
        <taxon>Bacillati</taxon>
        <taxon>Actinomycetota</taxon>
        <taxon>Actinomycetes</taxon>
        <taxon>Propionibacteriales</taxon>
        <taxon>Nocardioidaceae</taxon>
        <taxon>Nocardioides</taxon>
    </lineage>
</organism>
<evidence type="ECO:0000256" key="1">
    <source>
        <dbReference type="SAM" id="Phobius"/>
    </source>
</evidence>
<name>A0ABT9NKC0_9ACTN</name>
<evidence type="ECO:0000259" key="2">
    <source>
        <dbReference type="Pfam" id="PF03703"/>
    </source>
</evidence>
<feature type="transmembrane region" description="Helical" evidence="1">
    <location>
        <begin position="50"/>
        <end position="70"/>
    </location>
</feature>
<keyword evidence="4" id="KW-1185">Reference proteome</keyword>
<dbReference type="Proteomes" id="UP001240447">
    <property type="component" value="Unassembled WGS sequence"/>
</dbReference>
<comment type="caution">
    <text evidence="3">The sequence shown here is derived from an EMBL/GenBank/DDBJ whole genome shotgun (WGS) entry which is preliminary data.</text>
</comment>
<dbReference type="Pfam" id="PF03703">
    <property type="entry name" value="bPH_2"/>
    <property type="match status" value="1"/>
</dbReference>
<dbReference type="PANTHER" id="PTHR34473">
    <property type="entry name" value="UPF0699 TRANSMEMBRANE PROTEIN YDBS"/>
    <property type="match status" value="1"/>
</dbReference>
<dbReference type="PANTHER" id="PTHR34473:SF3">
    <property type="entry name" value="TRANSMEMBRANE PROTEIN-RELATED"/>
    <property type="match status" value="1"/>
</dbReference>
<keyword evidence="1" id="KW-0472">Membrane</keyword>
<dbReference type="EMBL" id="JAUSQM010000001">
    <property type="protein sequence ID" value="MDP9820864.1"/>
    <property type="molecule type" value="Genomic_DNA"/>
</dbReference>
<reference evidence="3 4" key="1">
    <citation type="submission" date="2023-07" db="EMBL/GenBank/DDBJ databases">
        <title>Sequencing the genomes of 1000 actinobacteria strains.</title>
        <authorList>
            <person name="Klenk H.-P."/>
        </authorList>
    </citation>
    <scope>NUCLEOTIDE SEQUENCE [LARGE SCALE GENOMIC DNA]</scope>
    <source>
        <strain evidence="3 4">GD13</strain>
    </source>
</reference>